<evidence type="ECO:0000256" key="1">
    <source>
        <dbReference type="ARBA" id="ARBA00022714"/>
    </source>
</evidence>
<name>A0ABY4XSF1_9BACT</name>
<dbReference type="Gene3D" id="3.50.50.60">
    <property type="entry name" value="FAD/NAD(P)-binding domain"/>
    <property type="match status" value="1"/>
</dbReference>
<keyword evidence="4" id="KW-0411">Iron-sulfur</keyword>
<keyword evidence="3" id="KW-0408">Iron</keyword>
<keyword evidence="1" id="KW-0001">2Fe-2S</keyword>
<dbReference type="PANTHER" id="PTHR13847:SF281">
    <property type="entry name" value="FAD DEPENDENT OXIDOREDUCTASE DOMAIN-CONTAINING PROTEIN"/>
    <property type="match status" value="1"/>
</dbReference>
<feature type="compositionally biased region" description="Polar residues" evidence="6">
    <location>
        <begin position="13"/>
        <end position="28"/>
    </location>
</feature>
<protein>
    <submittedName>
        <fullName evidence="8">FAD-dependent oxidoreductase</fullName>
    </submittedName>
</protein>
<dbReference type="PROSITE" id="PS51296">
    <property type="entry name" value="RIESKE"/>
    <property type="match status" value="1"/>
</dbReference>
<dbReference type="Pfam" id="PF00355">
    <property type="entry name" value="Rieske"/>
    <property type="match status" value="1"/>
</dbReference>
<dbReference type="InterPro" id="IPR005805">
    <property type="entry name" value="Rieske_Fe-S_prot_C"/>
</dbReference>
<evidence type="ECO:0000313" key="9">
    <source>
        <dbReference type="Proteomes" id="UP001055420"/>
    </source>
</evidence>
<dbReference type="EMBL" id="CP098805">
    <property type="protein sequence ID" value="USJ33310.1"/>
    <property type="molecule type" value="Genomic_DNA"/>
</dbReference>
<evidence type="ECO:0000256" key="5">
    <source>
        <dbReference type="ARBA" id="ARBA00023157"/>
    </source>
</evidence>
<dbReference type="SUPFAM" id="SSF50022">
    <property type="entry name" value="ISP domain"/>
    <property type="match status" value="1"/>
</dbReference>
<evidence type="ECO:0000259" key="7">
    <source>
        <dbReference type="PROSITE" id="PS51296"/>
    </source>
</evidence>
<dbReference type="InterPro" id="IPR036188">
    <property type="entry name" value="FAD/NAD-bd_sf"/>
</dbReference>
<proteinExistence type="predicted"/>
<dbReference type="InterPro" id="IPR017941">
    <property type="entry name" value="Rieske_2Fe-2S"/>
</dbReference>
<keyword evidence="2" id="KW-0479">Metal-binding</keyword>
<dbReference type="RefSeq" id="WP_235158452.1">
    <property type="nucleotide sequence ID" value="NZ_CP098805.1"/>
</dbReference>
<dbReference type="Proteomes" id="UP001055420">
    <property type="component" value="Chromosome"/>
</dbReference>
<accession>A0ABY4XSF1</accession>
<dbReference type="Gene3D" id="2.102.10.10">
    <property type="entry name" value="Rieske [2Fe-2S] iron-sulphur domain"/>
    <property type="match status" value="1"/>
</dbReference>
<feature type="domain" description="Rieske" evidence="7">
    <location>
        <begin position="426"/>
        <end position="514"/>
    </location>
</feature>
<dbReference type="PANTHER" id="PTHR13847">
    <property type="entry name" value="SARCOSINE DEHYDROGENASE-RELATED"/>
    <property type="match status" value="1"/>
</dbReference>
<evidence type="ECO:0000256" key="4">
    <source>
        <dbReference type="ARBA" id="ARBA00023014"/>
    </source>
</evidence>
<keyword evidence="5" id="KW-1015">Disulfide bond</keyword>
<evidence type="ECO:0000256" key="3">
    <source>
        <dbReference type="ARBA" id="ARBA00023004"/>
    </source>
</evidence>
<keyword evidence="9" id="KW-1185">Reference proteome</keyword>
<evidence type="ECO:0000256" key="2">
    <source>
        <dbReference type="ARBA" id="ARBA00022723"/>
    </source>
</evidence>
<dbReference type="Gene3D" id="3.30.9.10">
    <property type="entry name" value="D-Amino Acid Oxidase, subunit A, domain 2"/>
    <property type="match status" value="1"/>
</dbReference>
<evidence type="ECO:0000256" key="6">
    <source>
        <dbReference type="SAM" id="MobiDB-lite"/>
    </source>
</evidence>
<dbReference type="SUPFAM" id="SSF51905">
    <property type="entry name" value="FAD/NAD(P)-binding domain"/>
    <property type="match status" value="1"/>
</dbReference>
<organism evidence="8 9">
    <name type="scientific">Dyadobacter chenhuakuii</name>
    <dbReference type="NCBI Taxonomy" id="2909339"/>
    <lineage>
        <taxon>Bacteria</taxon>
        <taxon>Pseudomonadati</taxon>
        <taxon>Bacteroidota</taxon>
        <taxon>Cytophagia</taxon>
        <taxon>Cytophagales</taxon>
        <taxon>Spirosomataceae</taxon>
        <taxon>Dyadobacter</taxon>
    </lineage>
</organism>
<dbReference type="InterPro" id="IPR006076">
    <property type="entry name" value="FAD-dep_OxRdtase"/>
</dbReference>
<evidence type="ECO:0000313" key="8">
    <source>
        <dbReference type="EMBL" id="USJ33310.1"/>
    </source>
</evidence>
<dbReference type="Pfam" id="PF01266">
    <property type="entry name" value="DAO"/>
    <property type="match status" value="1"/>
</dbReference>
<dbReference type="PRINTS" id="PR00162">
    <property type="entry name" value="RIESKE"/>
</dbReference>
<sequence>MENNNKNTRDGRNTSLWQKNTSGAAASDGLDTSRTFDALIVGAGITGVTTALLLQKAGRSCILVDAHNPGYGTTGGTTAHINTFADTTFAEVESKFSEEAAKQFADSIAGSVRLIHEHVETYEIDCDFEWKKGYVYSQTEKETKELDDIFDSSLRAGVKVEITNEVPVNAEFQKAIVFENQAQFHPLKYIQGLLSEFEKLGGVTLGNTLIDDIKTEDGVHIASATSREIKAKTVVYATHIPPGGVNVLHFRNAPYRSYVIAATLTNDEYPEDLVYDMQEPYHYFRTHEIDGQKYLIAGGHDHKTGHGDPEQSFTDLINFTKQCYPVKDIYTQWSAQYYVPADGLPYIGKSPGASDGIYTATGFNGNGMILGTVSAMVLSDIILNGKSEYEDLYNPARIKPIAGFTEVIKENADVVGRFIGDRFGVQEIDSVAQLPDDSGEIVELDGQKLAIYKDPTGKVQALDPVCTHTHCIVNWNNAEKSWDCPCHGARFDTDGTVLTGPARRNLQPVNIGVK</sequence>
<gene>
    <name evidence="8" type="ORF">NFI80_11270</name>
</gene>
<reference evidence="8" key="1">
    <citation type="submission" date="2022-06" db="EMBL/GenBank/DDBJ databases">
        <title>Novel species in genus Dyadobacter.</title>
        <authorList>
            <person name="Ma C."/>
        </authorList>
    </citation>
    <scope>NUCLEOTIDE SEQUENCE</scope>
    <source>
        <strain evidence="8">CY22</strain>
    </source>
</reference>
<feature type="region of interest" description="Disordered" evidence="6">
    <location>
        <begin position="1"/>
        <end position="28"/>
    </location>
</feature>
<dbReference type="InterPro" id="IPR036922">
    <property type="entry name" value="Rieske_2Fe-2S_sf"/>
</dbReference>